<accession>A0AAD6WHI7</accession>
<reference evidence="1 2" key="1">
    <citation type="journal article" date="2023" name="Mol. Ecol. Resour.">
        <title>Chromosome-level genome assembly of a triploid poplar Populus alba 'Berolinensis'.</title>
        <authorList>
            <person name="Chen S."/>
            <person name="Yu Y."/>
            <person name="Wang X."/>
            <person name="Wang S."/>
            <person name="Zhang T."/>
            <person name="Zhou Y."/>
            <person name="He R."/>
            <person name="Meng N."/>
            <person name="Wang Y."/>
            <person name="Liu W."/>
            <person name="Liu Z."/>
            <person name="Liu J."/>
            <person name="Guo Q."/>
            <person name="Huang H."/>
            <person name="Sederoff R.R."/>
            <person name="Wang G."/>
            <person name="Qu G."/>
            <person name="Chen S."/>
        </authorList>
    </citation>
    <scope>NUCLEOTIDE SEQUENCE [LARGE SCALE GENOMIC DNA]</scope>
    <source>
        <strain evidence="1">SC-2020</strain>
    </source>
</reference>
<name>A0AAD6WHI7_9ROSI</name>
<evidence type="ECO:0000313" key="2">
    <source>
        <dbReference type="Proteomes" id="UP001164929"/>
    </source>
</evidence>
<comment type="caution">
    <text evidence="1">The sequence shown here is derived from an EMBL/GenBank/DDBJ whole genome shotgun (WGS) entry which is preliminary data.</text>
</comment>
<keyword evidence="2" id="KW-1185">Reference proteome</keyword>
<organism evidence="1 2">
    <name type="scientific">Populus alba x Populus x berolinensis</name>
    <dbReference type="NCBI Taxonomy" id="444605"/>
    <lineage>
        <taxon>Eukaryota</taxon>
        <taxon>Viridiplantae</taxon>
        <taxon>Streptophyta</taxon>
        <taxon>Embryophyta</taxon>
        <taxon>Tracheophyta</taxon>
        <taxon>Spermatophyta</taxon>
        <taxon>Magnoliopsida</taxon>
        <taxon>eudicotyledons</taxon>
        <taxon>Gunneridae</taxon>
        <taxon>Pentapetalae</taxon>
        <taxon>rosids</taxon>
        <taxon>fabids</taxon>
        <taxon>Malpighiales</taxon>
        <taxon>Salicaceae</taxon>
        <taxon>Saliceae</taxon>
        <taxon>Populus</taxon>
    </lineage>
</organism>
<dbReference type="Proteomes" id="UP001164929">
    <property type="component" value="Chromosome 1"/>
</dbReference>
<proteinExistence type="predicted"/>
<evidence type="ECO:0000313" key="1">
    <source>
        <dbReference type="EMBL" id="KAJ7012547.1"/>
    </source>
</evidence>
<gene>
    <name evidence="1" type="ORF">NC653_002562</name>
</gene>
<dbReference type="EMBL" id="JAQIZT010000001">
    <property type="protein sequence ID" value="KAJ7012547.1"/>
    <property type="molecule type" value="Genomic_DNA"/>
</dbReference>
<protein>
    <submittedName>
        <fullName evidence="1">Uncharacterized protein</fullName>
    </submittedName>
</protein>
<sequence length="116" mass="13107">MASSISARSIIIHFSLTKGNEEQLATTPKHVYRSSVIQAPELKFPKEKEDDEQPVFLQATTPPHISTSCFIQTPQLQFPIERFKWSYSTMLERCVASCAVNVVGIRRSFPCFGVFP</sequence>
<dbReference type="AlphaFoldDB" id="A0AAD6WHI7"/>